<comment type="caution">
    <text evidence="2">The sequence shown here is derived from an EMBL/GenBank/DDBJ whole genome shotgun (WGS) entry which is preliminary data.</text>
</comment>
<feature type="domain" description="DUF6570" evidence="1">
    <location>
        <begin position="1"/>
        <end position="112"/>
    </location>
</feature>
<name>A0AA38NX65_9AGAR</name>
<keyword evidence="3" id="KW-1185">Reference proteome</keyword>
<gene>
    <name evidence="2" type="ORF">F5878DRAFT_654672</name>
</gene>
<evidence type="ECO:0000259" key="1">
    <source>
        <dbReference type="Pfam" id="PF20209"/>
    </source>
</evidence>
<accession>A0AA38NX65</accession>
<dbReference type="AlphaFoldDB" id="A0AA38NX65"/>
<protein>
    <recommendedName>
        <fullName evidence="1">DUF6570 domain-containing protein</fullName>
    </recommendedName>
</protein>
<evidence type="ECO:0000313" key="3">
    <source>
        <dbReference type="Proteomes" id="UP001163846"/>
    </source>
</evidence>
<organism evidence="2 3">
    <name type="scientific">Lentinula raphanica</name>
    <dbReference type="NCBI Taxonomy" id="153919"/>
    <lineage>
        <taxon>Eukaryota</taxon>
        <taxon>Fungi</taxon>
        <taxon>Dikarya</taxon>
        <taxon>Basidiomycota</taxon>
        <taxon>Agaricomycotina</taxon>
        <taxon>Agaricomycetes</taxon>
        <taxon>Agaricomycetidae</taxon>
        <taxon>Agaricales</taxon>
        <taxon>Marasmiineae</taxon>
        <taxon>Omphalotaceae</taxon>
        <taxon>Lentinula</taxon>
    </lineage>
</organism>
<dbReference type="EMBL" id="MU807012">
    <property type="protein sequence ID" value="KAJ3832283.1"/>
    <property type="molecule type" value="Genomic_DNA"/>
</dbReference>
<evidence type="ECO:0000313" key="2">
    <source>
        <dbReference type="EMBL" id="KAJ3832283.1"/>
    </source>
</evidence>
<proteinExistence type="predicted"/>
<dbReference type="Proteomes" id="UP001163846">
    <property type="component" value="Unassembled WGS sequence"/>
</dbReference>
<reference evidence="2" key="1">
    <citation type="submission" date="2022-08" db="EMBL/GenBank/DDBJ databases">
        <authorList>
            <consortium name="DOE Joint Genome Institute"/>
            <person name="Min B."/>
            <person name="Riley R."/>
            <person name="Sierra-Patev S."/>
            <person name="Naranjo-Ortiz M."/>
            <person name="Looney B."/>
            <person name="Konkel Z."/>
            <person name="Slot J.C."/>
            <person name="Sakamoto Y."/>
            <person name="Steenwyk J.L."/>
            <person name="Rokas A."/>
            <person name="Carro J."/>
            <person name="Camarero S."/>
            <person name="Ferreira P."/>
            <person name="Molpeceres G."/>
            <person name="Ruiz-Duenas F.J."/>
            <person name="Serrano A."/>
            <person name="Henrissat B."/>
            <person name="Drula E."/>
            <person name="Hughes K.W."/>
            <person name="Mata J.L."/>
            <person name="Ishikawa N.K."/>
            <person name="Vargas-Isla R."/>
            <person name="Ushijima S."/>
            <person name="Smith C.A."/>
            <person name="Ahrendt S."/>
            <person name="Andreopoulos W."/>
            <person name="He G."/>
            <person name="Labutti K."/>
            <person name="Lipzen A."/>
            <person name="Ng V."/>
            <person name="Sandor L."/>
            <person name="Barry K."/>
            <person name="Martinez A.T."/>
            <person name="Xiao Y."/>
            <person name="Gibbons J.G."/>
            <person name="Terashima K."/>
            <person name="Hibbett D.S."/>
            <person name="Grigoriev I.V."/>
        </authorList>
    </citation>
    <scope>NUCLEOTIDE SEQUENCE</scope>
    <source>
        <strain evidence="2">TFB9207</strain>
    </source>
</reference>
<dbReference type="InterPro" id="IPR046700">
    <property type="entry name" value="DUF6570"/>
</dbReference>
<sequence length="251" mass="27977">MISRCRAKCWIIQLKEDQGSSPSETTQRGIKGNIIIYPQKVSQVASVLPPNLEELAAPICVVFVGSHRPSNEWLRKHAKPLAVRPGRVMKALVWLKCHNPLYRDIRINTDLLQSLPENYVLPVHVEHVQPNSALDSVTSESVSLSSAETDEPVVTFDKVVIMDVDGSATSSQMRAAAVRHVHNNGGFIQFPHDPEPVNEFMNPALFPMIYPTLFPYGMGGFENHRRSHRQAFSQPCRSTFSGAPLVHVHSV</sequence>
<dbReference type="Pfam" id="PF20209">
    <property type="entry name" value="DUF6570"/>
    <property type="match status" value="1"/>
</dbReference>